<evidence type="ECO:0000313" key="2">
    <source>
        <dbReference type="Proteomes" id="UP000028668"/>
    </source>
</evidence>
<protein>
    <submittedName>
        <fullName evidence="1">Uncharacterized protein</fullName>
    </submittedName>
</protein>
<accession>A0A076G7L2</accession>
<sequence length="64" mass="7047">MPDLESHSGCCGRDDPHYHEDEVWAAVAAEQAERYAALAATFGEDNTNAMLAFPWSPPVPREKS</sequence>
<dbReference type="Proteomes" id="UP000028668">
    <property type="component" value="Segment"/>
</dbReference>
<gene>
    <name evidence="1" type="primary">8</name>
    <name evidence="1" type="ORF">PBI_YUNGJAMAL_8</name>
</gene>
<evidence type="ECO:0000313" key="1">
    <source>
        <dbReference type="EMBL" id="AII28247.1"/>
    </source>
</evidence>
<proteinExistence type="predicted"/>
<dbReference type="EMBL" id="KJ829260">
    <property type="protein sequence ID" value="AII28247.1"/>
    <property type="molecule type" value="Genomic_DNA"/>
</dbReference>
<reference evidence="1" key="1">
    <citation type="submission" date="2014-05" db="EMBL/GenBank/DDBJ databases">
        <authorList>
            <person name="Pacey E."/>
            <person name="Bowman C.A."/>
            <person name="Russell D.A."/>
            <person name="Pope W.H."/>
            <person name="Jacobs-Sera D."/>
            <person name="Hendrix R.W."/>
            <person name="Hatfull G.F."/>
        </authorList>
    </citation>
    <scope>NUCLEOTIDE SEQUENCE [LARGE SCALE GENOMIC DNA]</scope>
</reference>
<name>A0A076G7L2_BPMCO</name>
<organism evidence="1 2">
    <name type="scientific">Mycobacterium phage YungJamal</name>
    <dbReference type="NCBI Taxonomy" id="1505226"/>
    <lineage>
        <taxon>Viruses</taxon>
        <taxon>Duplodnaviria</taxon>
        <taxon>Heunggongvirae</taxon>
        <taxon>Uroviricota</taxon>
        <taxon>Caudoviricetes</taxon>
        <taxon>Corndogvirus</taxon>
        <taxon>Mycobacterium phage Corndog</taxon>
    </lineage>
</organism>